<dbReference type="OrthoDB" id="1907705at2759"/>
<dbReference type="Proteomes" id="UP000007305">
    <property type="component" value="Chromosome 3"/>
</dbReference>
<keyword evidence="13" id="KW-1185">Reference proteome</keyword>
<dbReference type="EnsemblPlants" id="Zm00001eb151570_T006">
    <property type="protein sequence ID" value="Zm00001eb151570_P006"/>
    <property type="gene ID" value="Zm00001eb151570"/>
</dbReference>
<dbReference type="GeneID" id="100272305"/>
<dbReference type="ExpressionAtlas" id="C0HEH0">
    <property type="expression patterns" value="baseline and differential"/>
</dbReference>
<evidence type="ECO:0000256" key="6">
    <source>
        <dbReference type="ARBA" id="ARBA00023306"/>
    </source>
</evidence>
<evidence type="ECO:0000313" key="10">
    <source>
        <dbReference type="EMBL" id="ACN25423.1"/>
    </source>
</evidence>
<dbReference type="SMR" id="C0HEH0"/>
<reference evidence="10" key="1">
    <citation type="journal article" date="2009" name="PLoS Genet.">
        <title>Sequencing, mapping, and analysis of 27,455 maize full-length cDNAs.</title>
        <authorList>
            <person name="Soderlund C."/>
            <person name="Descour A."/>
            <person name="Kudrna D."/>
            <person name="Bomhoff M."/>
            <person name="Boyd L."/>
            <person name="Currie J."/>
            <person name="Angelova A."/>
            <person name="Collura K."/>
            <person name="Wissotski M."/>
            <person name="Ashley E."/>
            <person name="Morrow D."/>
            <person name="Fernandes J."/>
            <person name="Walbot V."/>
            <person name="Yu Y."/>
        </authorList>
    </citation>
    <scope>NUCLEOTIDE SEQUENCE</scope>
    <source>
        <strain evidence="10">B73</strain>
    </source>
</reference>
<reference evidence="11 13" key="2">
    <citation type="submission" date="2015-12" db="EMBL/GenBank/DDBJ databases">
        <title>Update maize B73 reference genome by single molecule sequencing technologies.</title>
        <authorList>
            <consortium name="Maize Genome Sequencing Project"/>
            <person name="Ware D."/>
        </authorList>
    </citation>
    <scope>NUCLEOTIDE SEQUENCE [LARGE SCALE GENOMIC DNA]</scope>
    <source>
        <strain evidence="13">cv. B73</strain>
        <tissue evidence="11">Seedling</tissue>
    </source>
</reference>
<evidence type="ECO:0000256" key="3">
    <source>
        <dbReference type="ARBA" id="ARBA00022475"/>
    </source>
</evidence>
<dbReference type="InterPro" id="IPR048351">
    <property type="entry name" value="SOK_DIX"/>
</dbReference>
<dbReference type="Pfam" id="PF06136">
    <property type="entry name" value="SOK"/>
    <property type="match status" value="1"/>
</dbReference>
<keyword evidence="5" id="KW-0472">Membrane</keyword>
<evidence type="ECO:0000313" key="11">
    <source>
        <dbReference type="EMBL" id="ONM37392.1"/>
    </source>
</evidence>
<evidence type="ECO:0000313" key="13">
    <source>
        <dbReference type="Proteomes" id="UP000007305"/>
    </source>
</evidence>
<name>C0HEH0_MAIZE</name>
<feature type="compositionally biased region" description="Basic residues" evidence="8">
    <location>
        <begin position="350"/>
        <end position="361"/>
    </location>
</feature>
<comment type="subcellular location">
    <subcellularLocation>
        <location evidence="1">Cell membrane</location>
        <topology evidence="1">Peripheral membrane protein</topology>
        <orientation evidence="1">Cytoplasmic side</orientation>
    </subcellularLocation>
</comment>
<gene>
    <name evidence="12" type="primary">LOC100272305</name>
    <name evidence="11" type="ORF">ZEAMMB73_Zm00001d043278</name>
</gene>
<keyword evidence="2" id="KW-0217">Developmental protein</keyword>
<keyword evidence="6" id="KW-0131">Cell cycle</keyword>
<dbReference type="PANTHER" id="PTHR31083:SF5">
    <property type="entry name" value="PROTEIN SOSEKI 1"/>
    <property type="match status" value="1"/>
</dbReference>
<keyword evidence="3" id="KW-1003">Cell membrane</keyword>
<reference evidence="12" key="3">
    <citation type="submission" date="2019-07" db="EMBL/GenBank/DDBJ databases">
        <authorList>
            <person name="Seetharam A."/>
            <person name="Woodhouse M."/>
            <person name="Cannon E."/>
        </authorList>
    </citation>
    <scope>NUCLEOTIDE SEQUENCE [LARGE SCALE GENOMIC DNA]</scope>
    <source>
        <strain evidence="12">cv. B73</strain>
    </source>
</reference>
<evidence type="ECO:0000313" key="12">
    <source>
        <dbReference type="EnsemblPlants" id="Zm00001eb151570_P006"/>
    </source>
</evidence>
<dbReference type="AlphaFoldDB" id="C0HEH0"/>
<dbReference type="eggNOG" id="KOG1650">
    <property type="taxonomic scope" value="Eukaryota"/>
</dbReference>
<accession>C0HEH0</accession>
<dbReference type="PaxDb" id="4577-GRMZM2G136710_P03"/>
<dbReference type="GO" id="GO:0051258">
    <property type="term" value="P:protein polymerization"/>
    <property type="evidence" value="ECO:0007669"/>
    <property type="project" value="UniProtKB-ARBA"/>
</dbReference>
<comment type="similarity">
    <text evidence="7">Belongs to the SOSEKI family.</text>
</comment>
<feature type="region of interest" description="Disordered" evidence="8">
    <location>
        <begin position="229"/>
        <end position="293"/>
    </location>
</feature>
<keyword evidence="14" id="KW-1267">Proteomics identification</keyword>
<organism evidence="10">
    <name type="scientific">Zea mays</name>
    <name type="common">Maize</name>
    <dbReference type="NCBI Taxonomy" id="4577"/>
    <lineage>
        <taxon>Eukaryota</taxon>
        <taxon>Viridiplantae</taxon>
        <taxon>Streptophyta</taxon>
        <taxon>Embryophyta</taxon>
        <taxon>Tracheophyta</taxon>
        <taxon>Spermatophyta</taxon>
        <taxon>Magnoliopsida</taxon>
        <taxon>Liliopsida</taxon>
        <taxon>Poales</taxon>
        <taxon>Poaceae</taxon>
        <taxon>PACMAD clade</taxon>
        <taxon>Panicoideae</taxon>
        <taxon>Andropogonodae</taxon>
        <taxon>Andropogoneae</taxon>
        <taxon>Tripsacinae</taxon>
        <taxon>Zea</taxon>
    </lineage>
</organism>
<keyword evidence="4" id="KW-0132">Cell division</keyword>
<feature type="compositionally biased region" description="Basic and acidic residues" evidence="8">
    <location>
        <begin position="392"/>
        <end position="401"/>
    </location>
</feature>
<feature type="compositionally biased region" description="Basic and acidic residues" evidence="8">
    <location>
        <begin position="362"/>
        <end position="380"/>
    </location>
</feature>
<evidence type="ECO:0000256" key="1">
    <source>
        <dbReference type="ARBA" id="ARBA00004413"/>
    </source>
</evidence>
<dbReference type="EMBL" id="CM007649">
    <property type="protein sequence ID" value="ONM37392.1"/>
    <property type="molecule type" value="Genomic_DNA"/>
</dbReference>
<dbReference type="GO" id="GO:0005886">
    <property type="term" value="C:plasma membrane"/>
    <property type="evidence" value="ECO:0007669"/>
    <property type="project" value="UniProtKB-SubCell"/>
</dbReference>
<feature type="region of interest" description="Disordered" evidence="8">
    <location>
        <begin position="137"/>
        <end position="200"/>
    </location>
</feature>
<evidence type="ECO:0000256" key="8">
    <source>
        <dbReference type="SAM" id="MobiDB-lite"/>
    </source>
</evidence>
<dbReference type="EMBL" id="BT060726">
    <property type="protein sequence ID" value="ACN25423.1"/>
    <property type="molecule type" value="mRNA"/>
</dbReference>
<dbReference type="RefSeq" id="XP_008672319.1">
    <property type="nucleotide sequence ID" value="XM_008674097.2"/>
</dbReference>
<protein>
    <submittedName>
        <fullName evidence="11">Protein UPSTREAM OF FLC</fullName>
    </submittedName>
</protein>
<dbReference type="Gramene" id="Zm00001eb151570_T006">
    <property type="protein sequence ID" value="Zm00001eb151570_P006"/>
    <property type="gene ID" value="Zm00001eb151570"/>
</dbReference>
<feature type="region of interest" description="Disordered" evidence="8">
    <location>
        <begin position="320"/>
        <end position="450"/>
    </location>
</feature>
<evidence type="ECO:0000259" key="9">
    <source>
        <dbReference type="Pfam" id="PF06136"/>
    </source>
</evidence>
<evidence type="ECO:0000256" key="7">
    <source>
        <dbReference type="ARBA" id="ARBA00024211"/>
    </source>
</evidence>
<feature type="domain" description="SOSEKI DIX-like" evidence="9">
    <location>
        <begin position="84"/>
        <end position="139"/>
    </location>
</feature>
<dbReference type="FunCoup" id="C0HEH0">
    <property type="interactions" value="2107"/>
</dbReference>
<dbReference type="PANTHER" id="PTHR31083">
    <property type="entry name" value="UPSTREAM OF FLC PROTEIN (DUF966)"/>
    <property type="match status" value="1"/>
</dbReference>
<proteinExistence type="evidence at protein level"/>
<evidence type="ECO:0000256" key="4">
    <source>
        <dbReference type="ARBA" id="ARBA00022618"/>
    </source>
</evidence>
<dbReference type="HOGENOM" id="CLU_037903_0_0_1"/>
<dbReference type="InterPro" id="IPR010369">
    <property type="entry name" value="SOK"/>
</dbReference>
<feature type="compositionally biased region" description="Acidic residues" evidence="8">
    <location>
        <begin position="243"/>
        <end position="254"/>
    </location>
</feature>
<dbReference type="GO" id="GO:0051301">
    <property type="term" value="P:cell division"/>
    <property type="evidence" value="ECO:0007669"/>
    <property type="project" value="UniProtKB-KW"/>
</dbReference>
<evidence type="ECO:0000256" key="2">
    <source>
        <dbReference type="ARBA" id="ARBA00022473"/>
    </source>
</evidence>
<evidence type="ECO:0007829" key="14">
    <source>
        <dbReference type="PeptideAtlas" id="C0HEH0"/>
    </source>
</evidence>
<evidence type="ECO:0000256" key="5">
    <source>
        <dbReference type="ARBA" id="ARBA00023136"/>
    </source>
</evidence>
<sequence>MDSHKGAVVWGGGEVRRINVVYFLSRGGRSDHPHLFRVNHLSRAGVRLRGTSVCLPLHLRIRLLHSAIVVGSLFFPSVLEPFRSDVKRWLSDLRGKDMPDNYSWSYKRKYKAGYVWQDLKDDDLVTPVSDNEYVLKGCDVRGTPPPRSQTPKRTCSLAGENDQNHPVEVVLTPDSDESSPKPPPHADQDSPGGCESGRRSTVPFKVEKPQGLNNEQKQEEEQVVIKIEVSRSQNHQQHKHEEEENNDEEEEEEEAATKKADDTKAAAEEQQQPQGAGGVRSSHAHAVGKQARRMRVARALHNMLTCARADAVDDAALRPLARRQAGGGDGCPPPPTPTCPGMEGCGLGVSRKKTSRPRRGGGGKDKQRKRDGEKKHDAHRPATLPRCSQCGKEFKPQELHSHMQSCRGFKERMRRSTSADRRRNWTAAGRYPAESERPSSASAVFLLTES</sequence>
<reference evidence="12" key="4">
    <citation type="submission" date="2021-05" db="UniProtKB">
        <authorList>
            <consortium name="EnsemblPlants"/>
        </authorList>
    </citation>
    <scope>IDENTIFICATION</scope>
    <source>
        <strain evidence="12">cv. B73</strain>
    </source>
</reference>
<feature type="compositionally biased region" description="Basic and acidic residues" evidence="8">
    <location>
        <begin position="255"/>
        <end position="267"/>
    </location>
</feature>